<proteinExistence type="predicted"/>
<protein>
    <submittedName>
        <fullName evidence="2">Uncharacterized protein</fullName>
    </submittedName>
</protein>
<accession>A0ABC8T4R1</accession>
<reference evidence="2 3" key="1">
    <citation type="submission" date="2024-02" db="EMBL/GenBank/DDBJ databases">
        <authorList>
            <person name="Vignale AGUSTIN F."/>
            <person name="Sosa J E."/>
            <person name="Modenutti C."/>
        </authorList>
    </citation>
    <scope>NUCLEOTIDE SEQUENCE [LARGE SCALE GENOMIC DNA]</scope>
</reference>
<keyword evidence="1" id="KW-0812">Transmembrane</keyword>
<dbReference type="EMBL" id="CAUOFW020004194">
    <property type="protein sequence ID" value="CAK9164399.1"/>
    <property type="molecule type" value="Genomic_DNA"/>
</dbReference>
<keyword evidence="1" id="KW-0472">Membrane</keyword>
<keyword evidence="1" id="KW-1133">Transmembrane helix</keyword>
<comment type="caution">
    <text evidence="2">The sequence shown here is derived from an EMBL/GenBank/DDBJ whole genome shotgun (WGS) entry which is preliminary data.</text>
</comment>
<gene>
    <name evidence="2" type="ORF">ILEXP_LOCUS33512</name>
</gene>
<organism evidence="2 3">
    <name type="scientific">Ilex paraguariensis</name>
    <name type="common">yerba mate</name>
    <dbReference type="NCBI Taxonomy" id="185542"/>
    <lineage>
        <taxon>Eukaryota</taxon>
        <taxon>Viridiplantae</taxon>
        <taxon>Streptophyta</taxon>
        <taxon>Embryophyta</taxon>
        <taxon>Tracheophyta</taxon>
        <taxon>Spermatophyta</taxon>
        <taxon>Magnoliopsida</taxon>
        <taxon>eudicotyledons</taxon>
        <taxon>Gunneridae</taxon>
        <taxon>Pentapetalae</taxon>
        <taxon>asterids</taxon>
        <taxon>campanulids</taxon>
        <taxon>Aquifoliales</taxon>
        <taxon>Aquifoliaceae</taxon>
        <taxon>Ilex</taxon>
    </lineage>
</organism>
<sequence length="191" mass="21211">MVASSGYLIFWGGSLHPLDATQGTAATSTGAAPWGAQESSSLDYRLYPSCWHLLSSALTSCSPLPPIFVSWWGVLEDYLFKAAFYRGVGCGFLWRASLDDMAPSAAFARFTLLLFLLPQLTSSIFVVVCWFSSFPMLHCLTWFQLSPQLVFRYPTGLSSGFIRSSLSGWMLETLDIMMIFSFSLSCRIKAF</sequence>
<name>A0ABC8T4R1_9AQUA</name>
<keyword evidence="3" id="KW-1185">Reference proteome</keyword>
<dbReference type="Proteomes" id="UP001642360">
    <property type="component" value="Unassembled WGS sequence"/>
</dbReference>
<evidence type="ECO:0000313" key="2">
    <source>
        <dbReference type="EMBL" id="CAK9164399.1"/>
    </source>
</evidence>
<evidence type="ECO:0000256" key="1">
    <source>
        <dbReference type="SAM" id="Phobius"/>
    </source>
</evidence>
<evidence type="ECO:0000313" key="3">
    <source>
        <dbReference type="Proteomes" id="UP001642360"/>
    </source>
</evidence>
<dbReference type="AlphaFoldDB" id="A0ABC8T4R1"/>
<feature type="transmembrane region" description="Helical" evidence="1">
    <location>
        <begin position="165"/>
        <end position="186"/>
    </location>
</feature>